<feature type="region of interest" description="Disordered" evidence="1">
    <location>
        <begin position="1"/>
        <end position="44"/>
    </location>
</feature>
<evidence type="ECO:0000313" key="2">
    <source>
        <dbReference type="EMBL" id="BEI94489.1"/>
    </source>
</evidence>
<accession>A0AA48L9I1</accession>
<proteinExistence type="predicted"/>
<feature type="compositionally biased region" description="Basic and acidic residues" evidence="1">
    <location>
        <begin position="1"/>
        <end position="15"/>
    </location>
</feature>
<dbReference type="GeneID" id="85498359"/>
<gene>
    <name evidence="2" type="ORF">CcaverHIS019_0700610</name>
</gene>
<dbReference type="AlphaFoldDB" id="A0AA48L9I1"/>
<organism evidence="2 3">
    <name type="scientific">Cutaneotrichosporon cavernicola</name>
    <dbReference type="NCBI Taxonomy" id="279322"/>
    <lineage>
        <taxon>Eukaryota</taxon>
        <taxon>Fungi</taxon>
        <taxon>Dikarya</taxon>
        <taxon>Basidiomycota</taxon>
        <taxon>Agaricomycotina</taxon>
        <taxon>Tremellomycetes</taxon>
        <taxon>Trichosporonales</taxon>
        <taxon>Trichosporonaceae</taxon>
        <taxon>Cutaneotrichosporon</taxon>
    </lineage>
</organism>
<feature type="region of interest" description="Disordered" evidence="1">
    <location>
        <begin position="100"/>
        <end position="195"/>
    </location>
</feature>
<protein>
    <submittedName>
        <fullName evidence="2">Uncharacterized protein</fullName>
    </submittedName>
</protein>
<evidence type="ECO:0000313" key="3">
    <source>
        <dbReference type="Proteomes" id="UP001233271"/>
    </source>
</evidence>
<dbReference type="Proteomes" id="UP001233271">
    <property type="component" value="Chromosome 7a"/>
</dbReference>
<feature type="compositionally biased region" description="Polar residues" evidence="1">
    <location>
        <begin position="73"/>
        <end position="84"/>
    </location>
</feature>
<feature type="region of interest" description="Disordered" evidence="1">
    <location>
        <begin position="61"/>
        <end position="87"/>
    </location>
</feature>
<keyword evidence="3" id="KW-1185">Reference proteome</keyword>
<name>A0AA48L9I1_9TREE</name>
<feature type="compositionally biased region" description="Low complexity" evidence="1">
    <location>
        <begin position="144"/>
        <end position="155"/>
    </location>
</feature>
<sequence>MSDEWIMIKENRGDGSKSGPPKPTPNPLSLMERTNDTHDNESFESFESRFPVLHWDWESNPHQPGTWIGADPSSPTANDTNPLSDSVHDTRTLAKQYLTAAPIHAYPPPRRPTTTPNCGAWERLTTPPAPASPRLTTALPPSPQAVSPSPATKLPTPKPKPKRSPTLPGSYTSWMRDLEQPDPPPPTPAEDSPFQYPHTGVHVHPPQVPFSETYLPTYAQPPPGNTHPAEAHVHDLVASFEAMTVGELDNLAPSPIHPPPHISFQQHFSMGFAGPRTLLALSLPLANARTAINPHISLALSFLPNALAWPPQHPPPSQHQAF</sequence>
<evidence type="ECO:0000256" key="1">
    <source>
        <dbReference type="SAM" id="MobiDB-lite"/>
    </source>
</evidence>
<dbReference type="KEGG" id="ccac:CcaHIS019_0700610"/>
<reference evidence="2" key="1">
    <citation type="journal article" date="2023" name="BMC Genomics">
        <title>Chromosome-level genome assemblies of Cutaneotrichosporon spp. (Trichosporonales, Basidiomycota) reveal imbalanced evolution between nucleotide sequences and chromosome synteny.</title>
        <authorList>
            <person name="Kobayashi Y."/>
            <person name="Kayamori A."/>
            <person name="Aoki K."/>
            <person name="Shiwa Y."/>
            <person name="Matsutani M."/>
            <person name="Fujita N."/>
            <person name="Sugita T."/>
            <person name="Iwasaki W."/>
            <person name="Tanaka N."/>
            <person name="Takashima M."/>
        </authorList>
    </citation>
    <scope>NUCLEOTIDE SEQUENCE</scope>
    <source>
        <strain evidence="2">HIS019</strain>
    </source>
</reference>
<dbReference type="RefSeq" id="XP_060459754.1">
    <property type="nucleotide sequence ID" value="XM_060603463.1"/>
</dbReference>
<dbReference type="EMBL" id="AP028218">
    <property type="protein sequence ID" value="BEI94489.1"/>
    <property type="molecule type" value="Genomic_DNA"/>
</dbReference>